<feature type="domain" description="Thioester reductase (TE)" evidence="12">
    <location>
        <begin position="549"/>
        <end position="819"/>
    </location>
</feature>
<feature type="transmembrane region" description="Helical" evidence="10">
    <location>
        <begin position="485"/>
        <end position="505"/>
    </location>
</feature>
<keyword evidence="3 10" id="KW-0444">Lipid biosynthesis</keyword>
<dbReference type="FunFam" id="3.40.50.720:FF:000143">
    <property type="entry name" value="Fatty acyl-CoA reductase"/>
    <property type="match status" value="1"/>
</dbReference>
<dbReference type="InterPro" id="IPR013120">
    <property type="entry name" value="FAR_NAD-bd"/>
</dbReference>
<dbReference type="Gene3D" id="3.40.50.720">
    <property type="entry name" value="NAD(P)-binding Rossmann-like Domain"/>
    <property type="match status" value="2"/>
</dbReference>
<dbReference type="SUPFAM" id="SSF51735">
    <property type="entry name" value="NAD(P)-binding Rossmann-fold domains"/>
    <property type="match status" value="2"/>
</dbReference>
<dbReference type="PANTHER" id="PTHR11011:SF60">
    <property type="entry name" value="FATTY ACYL-COA REDUCTASE-RELATED"/>
    <property type="match status" value="1"/>
</dbReference>
<evidence type="ECO:0000256" key="9">
    <source>
        <dbReference type="ARBA" id="ARBA00052530"/>
    </source>
</evidence>
<feature type="domain" description="Thioester reductase (TE)" evidence="12">
    <location>
        <begin position="87"/>
        <end position="296"/>
    </location>
</feature>
<feature type="domain" description="Fatty acyl-CoA reductase C-terminal" evidence="11">
    <location>
        <begin position="372"/>
        <end position="464"/>
    </location>
</feature>
<evidence type="ECO:0000256" key="6">
    <source>
        <dbReference type="ARBA" id="ARBA00022989"/>
    </source>
</evidence>
<name>A0A8J2H7Z5_COTCN</name>
<dbReference type="CDD" id="cd05236">
    <property type="entry name" value="FAR-N_SDR_e"/>
    <property type="match status" value="2"/>
</dbReference>
<protein>
    <recommendedName>
        <fullName evidence="10">Fatty acyl-CoA reductase</fullName>
        <ecNumber evidence="10">1.2.1.84</ecNumber>
    </recommendedName>
</protein>
<comment type="caution">
    <text evidence="13">The sequence shown here is derived from an EMBL/GenBank/DDBJ whole genome shotgun (WGS) entry which is preliminary data.</text>
</comment>
<keyword evidence="6 10" id="KW-1133">Transmembrane helix</keyword>
<comment type="function">
    <text evidence="10">Catalyzes the reduction of fatty acyl-CoA to fatty alcohols.</text>
</comment>
<evidence type="ECO:0000256" key="4">
    <source>
        <dbReference type="ARBA" id="ARBA00022692"/>
    </source>
</evidence>
<proteinExistence type="inferred from homology"/>
<feature type="domain" description="Fatty acyl-CoA reductase C-terminal" evidence="11">
    <location>
        <begin position="893"/>
        <end position="985"/>
    </location>
</feature>
<evidence type="ECO:0000259" key="11">
    <source>
        <dbReference type="Pfam" id="PF03015"/>
    </source>
</evidence>
<dbReference type="AlphaFoldDB" id="A0A8J2H7Z5"/>
<reference evidence="13" key="1">
    <citation type="submission" date="2021-04" db="EMBL/GenBank/DDBJ databases">
        <authorList>
            <person name="Chebbi M.A.C M."/>
        </authorList>
    </citation>
    <scope>NUCLEOTIDE SEQUENCE</scope>
</reference>
<evidence type="ECO:0000313" key="13">
    <source>
        <dbReference type="EMBL" id="CAG5082244.1"/>
    </source>
</evidence>
<evidence type="ECO:0000259" key="12">
    <source>
        <dbReference type="Pfam" id="PF07993"/>
    </source>
</evidence>
<dbReference type="EMBL" id="CAJNRD030001118">
    <property type="protein sequence ID" value="CAG5082244.1"/>
    <property type="molecule type" value="Genomic_DNA"/>
</dbReference>
<keyword evidence="10" id="KW-0560">Oxidoreductase</keyword>
<dbReference type="InterPro" id="IPR033640">
    <property type="entry name" value="FAR_C"/>
</dbReference>
<keyword evidence="4 10" id="KW-0812">Transmembrane</keyword>
<dbReference type="PANTHER" id="PTHR11011">
    <property type="entry name" value="MALE STERILITY PROTEIN 2-RELATED"/>
    <property type="match status" value="1"/>
</dbReference>
<evidence type="ECO:0000256" key="10">
    <source>
        <dbReference type="RuleBase" id="RU363097"/>
    </source>
</evidence>
<evidence type="ECO:0000256" key="1">
    <source>
        <dbReference type="ARBA" id="ARBA00004141"/>
    </source>
</evidence>
<organism evidence="13 14">
    <name type="scientific">Cotesia congregata</name>
    <name type="common">Parasitoid wasp</name>
    <name type="synonym">Apanteles congregatus</name>
    <dbReference type="NCBI Taxonomy" id="51543"/>
    <lineage>
        <taxon>Eukaryota</taxon>
        <taxon>Metazoa</taxon>
        <taxon>Ecdysozoa</taxon>
        <taxon>Arthropoda</taxon>
        <taxon>Hexapoda</taxon>
        <taxon>Insecta</taxon>
        <taxon>Pterygota</taxon>
        <taxon>Neoptera</taxon>
        <taxon>Endopterygota</taxon>
        <taxon>Hymenoptera</taxon>
        <taxon>Apocrita</taxon>
        <taxon>Ichneumonoidea</taxon>
        <taxon>Braconidae</taxon>
        <taxon>Microgastrinae</taxon>
        <taxon>Cotesia</taxon>
    </lineage>
</organism>
<dbReference type="GO" id="GO:0016020">
    <property type="term" value="C:membrane"/>
    <property type="evidence" value="ECO:0007669"/>
    <property type="project" value="UniProtKB-SubCell"/>
</dbReference>
<keyword evidence="14" id="KW-1185">Reference proteome</keyword>
<comment type="subcellular location">
    <subcellularLocation>
        <location evidence="1">Membrane</location>
        <topology evidence="1">Multi-pass membrane protein</topology>
    </subcellularLocation>
</comment>
<dbReference type="EC" id="1.2.1.84" evidence="10"/>
<dbReference type="GO" id="GO:0102965">
    <property type="term" value="F:alcohol-forming long-chain fatty acyl-CoA reductase activity"/>
    <property type="evidence" value="ECO:0007669"/>
    <property type="project" value="UniProtKB-EC"/>
</dbReference>
<evidence type="ECO:0000256" key="7">
    <source>
        <dbReference type="ARBA" id="ARBA00023098"/>
    </source>
</evidence>
<feature type="domain" description="Thioester reductase (TE)" evidence="12">
    <location>
        <begin position="53"/>
        <end position="84"/>
    </location>
</feature>
<dbReference type="Pfam" id="PF03015">
    <property type="entry name" value="Sterile"/>
    <property type="match status" value="2"/>
</dbReference>
<dbReference type="GO" id="GO:0080019">
    <property type="term" value="F:alcohol-forming very long-chain fatty acyl-CoA reductase activity"/>
    <property type="evidence" value="ECO:0007669"/>
    <property type="project" value="InterPro"/>
</dbReference>
<dbReference type="InterPro" id="IPR036291">
    <property type="entry name" value="NAD(P)-bd_dom_sf"/>
</dbReference>
<keyword evidence="8 10" id="KW-0472">Membrane</keyword>
<comment type="catalytic activity">
    <reaction evidence="9 10">
        <text>a long-chain fatty acyl-CoA + 2 NADPH + 2 H(+) = a long-chain primary fatty alcohol + 2 NADP(+) + CoA</text>
        <dbReference type="Rhea" id="RHEA:52716"/>
        <dbReference type="ChEBI" id="CHEBI:15378"/>
        <dbReference type="ChEBI" id="CHEBI:57287"/>
        <dbReference type="ChEBI" id="CHEBI:57783"/>
        <dbReference type="ChEBI" id="CHEBI:58349"/>
        <dbReference type="ChEBI" id="CHEBI:77396"/>
        <dbReference type="ChEBI" id="CHEBI:83139"/>
        <dbReference type="EC" id="1.2.1.84"/>
    </reaction>
</comment>
<evidence type="ECO:0000256" key="5">
    <source>
        <dbReference type="ARBA" id="ARBA00022857"/>
    </source>
</evidence>
<evidence type="ECO:0000256" key="2">
    <source>
        <dbReference type="ARBA" id="ARBA00005928"/>
    </source>
</evidence>
<dbReference type="Pfam" id="PF07993">
    <property type="entry name" value="NAD_binding_4"/>
    <property type="match status" value="3"/>
</dbReference>
<comment type="similarity">
    <text evidence="2 10">Belongs to the fatty acyl-CoA reductase family.</text>
</comment>
<dbReference type="OrthoDB" id="429813at2759"/>
<dbReference type="GO" id="GO:0035336">
    <property type="term" value="P:long-chain fatty-acyl-CoA metabolic process"/>
    <property type="evidence" value="ECO:0007669"/>
    <property type="project" value="TreeGrafter"/>
</dbReference>
<evidence type="ECO:0000256" key="8">
    <source>
        <dbReference type="ARBA" id="ARBA00023136"/>
    </source>
</evidence>
<keyword evidence="7 10" id="KW-0443">Lipid metabolism</keyword>
<evidence type="ECO:0000256" key="3">
    <source>
        <dbReference type="ARBA" id="ARBA00022516"/>
    </source>
</evidence>
<feature type="transmembrane region" description="Helical" evidence="10">
    <location>
        <begin position="367"/>
        <end position="388"/>
    </location>
</feature>
<evidence type="ECO:0000313" key="14">
    <source>
        <dbReference type="Proteomes" id="UP000786811"/>
    </source>
</evidence>
<gene>
    <name evidence="13" type="ORF">HICCMSTLAB_LOCUS3500</name>
</gene>
<dbReference type="GO" id="GO:0005777">
    <property type="term" value="C:peroxisome"/>
    <property type="evidence" value="ECO:0007669"/>
    <property type="project" value="TreeGrafter"/>
</dbReference>
<dbReference type="Proteomes" id="UP000786811">
    <property type="component" value="Unassembled WGS sequence"/>
</dbReference>
<dbReference type="InterPro" id="IPR026055">
    <property type="entry name" value="FAR"/>
</dbReference>
<sequence length="1033" mass="118218">MVEALLESGGQEVAVADNGSRAGTPTECSPQISQLDINLTPIQEFYAGQSIFITGGTGFLGKLIIEKLLRSCSNLSVIYLLVQQPKFRHKIVAIEGDCSVPNLGISETDRITLINHVSIVFHVAATLSFDEKIKLAVSINIQSLRDMISLSKKMSKLKSFVHVSTAYAYCTEKKIEEKLYTPPIDADKLVSLMNCVDNNIADKLTPHLLGRWPNTYAYTKAIAENVVEKEAVGLPIGIFRPAIVISTYLEPIKGWIDNFYGPTGVAAGAGTGLLRSLHCDGSVHANVVPGDMVVNALIASAYDVMEEYNHQKSEQTIPVYNYVSQDNAISYNQLKDMSAKYGVNYPTMRAIWYYGFTNNKYKIVHLFYIYFLHLLPALLVDAATLCMGKRPRLLKVYKKIHRFMNVLNYFSTQQWSFTNERLNSLVNRLDPRDKDLFFCDIKELDWNEYFKTYLVGIRVYLIKDPLDTLPQARIKWQRLYWMHQFVKLVIFYLIIKFLWNLLTFMEINVYENDININENNNNILNRINTEQVITRTPIQDFYAGRNIFITGASGFLGKTMIEKLLRICPEVSTIYILMRPKKKSNIIDRIEDIFNEPIFEDLKNNSPKLRHKIVAIPGDCSFPDLGLTLEDRKKIIEEVSVVFHNAATVKFEEKLKVATTINAGGTLSVINLCKEIKNLKAMIHVSTAYANCHLDTIDEQFYPHPLKYEDLRVIVDSLPDETINAVLPSLLEKWPNTYTYTKALAESVVREKSQDLPIGIFRPSIIISCADDPLPGWIDNYYGPTGVIAAAAVGFLRSIRINRDIYANMVPVDYTVNAILASAWDVATHPDRRGENMLIYNYTSTVENPITWGFYIDNCLAFARDYPLKQSIWYLTMTTSQSKVINFLANIILHLLPALLADILMVCRGHKPHVVKSVTKINKFLNVIQPFMLKHWSFKNDNVQRLWSRLDSKDKLSLRFSFDDFDWRNYLRNHMKGVRLFLFKEDPNSLESARKRLRSLRWIHEAVKIAMGFFIKLLNIEFLYLVRSNTENV</sequence>
<accession>A0A8J2H7Z5</accession>
<keyword evidence="5 10" id="KW-0521">NADP</keyword>
<dbReference type="CDD" id="cd09071">
    <property type="entry name" value="FAR_C"/>
    <property type="match status" value="2"/>
</dbReference>